<proteinExistence type="inferred from homology"/>
<comment type="similarity">
    <text evidence="1">Belongs to the RMI1 family.</text>
</comment>
<comment type="caution">
    <text evidence="4">The sequence shown here is derived from an EMBL/GenBank/DDBJ whole genome shotgun (WGS) entry which is preliminary data.</text>
</comment>
<dbReference type="GO" id="GO:0000724">
    <property type="term" value="P:double-strand break repair via homologous recombination"/>
    <property type="evidence" value="ECO:0007669"/>
    <property type="project" value="TreeGrafter"/>
</dbReference>
<evidence type="ECO:0000256" key="2">
    <source>
        <dbReference type="ARBA" id="ARBA00018987"/>
    </source>
</evidence>
<protein>
    <recommendedName>
        <fullName evidence="2">RecQ-mediated genome instability protein 1</fullName>
    </recommendedName>
</protein>
<keyword evidence="5" id="KW-1185">Reference proteome</keyword>
<dbReference type="AlphaFoldDB" id="A0AA41S8Q9"/>
<reference evidence="4" key="1">
    <citation type="submission" date="2022-03" db="EMBL/GenBank/DDBJ databases">
        <title>A functionally conserved STORR gene fusion in Papaver species that diverged 16.8 million years ago.</title>
        <authorList>
            <person name="Catania T."/>
        </authorList>
    </citation>
    <scope>NUCLEOTIDE SEQUENCE</scope>
    <source>
        <strain evidence="4">S-191538</strain>
    </source>
</reference>
<dbReference type="PANTHER" id="PTHR14790">
    <property type="entry name" value="RECQ-MEDIATED GENOME INSTABILITY PROTEIN 1 RMI1"/>
    <property type="match status" value="1"/>
</dbReference>
<accession>A0AA41S8Q9</accession>
<gene>
    <name evidence="4" type="ORF">MKW94_000361</name>
</gene>
<evidence type="ECO:0000259" key="3">
    <source>
        <dbReference type="Pfam" id="PF08585"/>
    </source>
</evidence>
<sequence>VVIRNAKVRGGVLMLVPEGLSVLGGMVEDLEAARKKAVEEVNEPPRGKRYVWGCLCSWLAIISDADRSKLSFASTIE</sequence>
<organism evidence="4 5">
    <name type="scientific">Papaver nudicaule</name>
    <name type="common">Iceland poppy</name>
    <dbReference type="NCBI Taxonomy" id="74823"/>
    <lineage>
        <taxon>Eukaryota</taxon>
        <taxon>Viridiplantae</taxon>
        <taxon>Streptophyta</taxon>
        <taxon>Embryophyta</taxon>
        <taxon>Tracheophyta</taxon>
        <taxon>Spermatophyta</taxon>
        <taxon>Magnoliopsida</taxon>
        <taxon>Ranunculales</taxon>
        <taxon>Papaveraceae</taxon>
        <taxon>Papaveroideae</taxon>
        <taxon>Papaver</taxon>
    </lineage>
</organism>
<dbReference type="Gene3D" id="2.40.50.770">
    <property type="entry name" value="RecQ-mediated genome instability protein Rmi1, C-terminal domain"/>
    <property type="match status" value="1"/>
</dbReference>
<dbReference type="InterPro" id="IPR042470">
    <property type="entry name" value="RMI1_N_C_sf"/>
</dbReference>
<evidence type="ECO:0000313" key="4">
    <source>
        <dbReference type="EMBL" id="MCL7035062.1"/>
    </source>
</evidence>
<dbReference type="GO" id="GO:0000712">
    <property type="term" value="P:resolution of meiotic recombination intermediates"/>
    <property type="evidence" value="ECO:0007669"/>
    <property type="project" value="TreeGrafter"/>
</dbReference>
<evidence type="ECO:0000256" key="1">
    <source>
        <dbReference type="ARBA" id="ARBA00006395"/>
    </source>
</evidence>
<dbReference type="Pfam" id="PF08585">
    <property type="entry name" value="RMI1_N_C"/>
    <property type="match status" value="1"/>
</dbReference>
<dbReference type="PANTHER" id="PTHR14790:SF15">
    <property type="entry name" value="RECQ-MEDIATED GENOME INSTABILITY PROTEIN 1"/>
    <property type="match status" value="1"/>
</dbReference>
<dbReference type="Proteomes" id="UP001177140">
    <property type="component" value="Unassembled WGS sequence"/>
</dbReference>
<dbReference type="GO" id="GO:0016604">
    <property type="term" value="C:nuclear body"/>
    <property type="evidence" value="ECO:0007669"/>
    <property type="project" value="TreeGrafter"/>
</dbReference>
<feature type="non-terminal residue" evidence="4">
    <location>
        <position position="1"/>
    </location>
</feature>
<name>A0AA41S8Q9_PAPNU</name>
<feature type="domain" description="RecQ mediated genome instability protein 1 OB-fold" evidence="3">
    <location>
        <begin position="1"/>
        <end position="36"/>
    </location>
</feature>
<dbReference type="EMBL" id="JAJJMA010152849">
    <property type="protein sequence ID" value="MCL7035062.1"/>
    <property type="molecule type" value="Genomic_DNA"/>
</dbReference>
<dbReference type="GO" id="GO:0031422">
    <property type="term" value="C:RecQ family helicase-topoisomerase III complex"/>
    <property type="evidence" value="ECO:0007669"/>
    <property type="project" value="TreeGrafter"/>
</dbReference>
<dbReference type="InterPro" id="IPR013894">
    <property type="entry name" value="RMI1_OB"/>
</dbReference>
<evidence type="ECO:0000313" key="5">
    <source>
        <dbReference type="Proteomes" id="UP001177140"/>
    </source>
</evidence>